<dbReference type="Proteomes" id="UP001359485">
    <property type="component" value="Unassembled WGS sequence"/>
</dbReference>
<dbReference type="InterPro" id="IPR050965">
    <property type="entry name" value="UPF0336/Enoyl-CoA_hydratase"/>
</dbReference>
<keyword evidence="3" id="KW-1185">Reference proteome</keyword>
<evidence type="ECO:0000259" key="1">
    <source>
        <dbReference type="Pfam" id="PF01575"/>
    </source>
</evidence>
<evidence type="ECO:0000313" key="2">
    <source>
        <dbReference type="EMBL" id="KAK6633272.1"/>
    </source>
</evidence>
<reference evidence="2 3" key="1">
    <citation type="submission" date="2023-09" db="EMBL/GenBank/DDBJ databases">
        <title>Genomes of two closely related lineages of the louse Polyplax serrata with different host specificities.</title>
        <authorList>
            <person name="Martinu J."/>
            <person name="Tarabai H."/>
            <person name="Stefka J."/>
            <person name="Hypsa V."/>
        </authorList>
    </citation>
    <scope>NUCLEOTIDE SEQUENCE [LARGE SCALE GENOMIC DNA]</scope>
    <source>
        <strain evidence="2">98ZLc_SE</strain>
    </source>
</reference>
<proteinExistence type="predicted"/>
<dbReference type="PANTHER" id="PTHR43437:SF3">
    <property type="entry name" value="HYDROXYACYL-THIOESTER DEHYDRATASE TYPE 2, MITOCHONDRIAL"/>
    <property type="match status" value="1"/>
</dbReference>
<organism evidence="2 3">
    <name type="scientific">Polyplax serrata</name>
    <name type="common">Common mouse louse</name>
    <dbReference type="NCBI Taxonomy" id="468196"/>
    <lineage>
        <taxon>Eukaryota</taxon>
        <taxon>Metazoa</taxon>
        <taxon>Ecdysozoa</taxon>
        <taxon>Arthropoda</taxon>
        <taxon>Hexapoda</taxon>
        <taxon>Insecta</taxon>
        <taxon>Pterygota</taxon>
        <taxon>Neoptera</taxon>
        <taxon>Paraneoptera</taxon>
        <taxon>Psocodea</taxon>
        <taxon>Troctomorpha</taxon>
        <taxon>Phthiraptera</taxon>
        <taxon>Anoplura</taxon>
        <taxon>Polyplacidae</taxon>
        <taxon>Polyplax</taxon>
    </lineage>
</organism>
<dbReference type="SUPFAM" id="SSF54637">
    <property type="entry name" value="Thioesterase/thiol ester dehydrase-isomerase"/>
    <property type="match status" value="1"/>
</dbReference>
<dbReference type="Gene3D" id="3.10.129.10">
    <property type="entry name" value="Hotdog Thioesterase"/>
    <property type="match status" value="1"/>
</dbReference>
<sequence length="157" mass="17697">MIVRNIFQQFRCYSLKVGDKVSVRRRITAEDVRIFSNLTKDHNPIHSDPNKGIVHGAFLNGLVSGVIGTALPGFGTVVVEQNLRFPKPCYTGDEVTIDVIIKSVRKIVEVEFHVSNGNEINEQIVLEGTAKLLIPFQRSSKELKEQTNFYGHNYVKN</sequence>
<dbReference type="InterPro" id="IPR002539">
    <property type="entry name" value="MaoC-like_dom"/>
</dbReference>
<gene>
    <name evidence="2" type="ORF">RUM44_003873</name>
</gene>
<accession>A0ABR1B182</accession>
<evidence type="ECO:0000313" key="3">
    <source>
        <dbReference type="Proteomes" id="UP001359485"/>
    </source>
</evidence>
<dbReference type="EMBL" id="JAWJWF010000004">
    <property type="protein sequence ID" value="KAK6633272.1"/>
    <property type="molecule type" value="Genomic_DNA"/>
</dbReference>
<dbReference type="PANTHER" id="PTHR43437">
    <property type="entry name" value="HYDROXYACYL-THIOESTER DEHYDRATASE TYPE 2, MITOCHONDRIAL-RELATED"/>
    <property type="match status" value="1"/>
</dbReference>
<dbReference type="Pfam" id="PF01575">
    <property type="entry name" value="MaoC_dehydratas"/>
    <property type="match status" value="1"/>
</dbReference>
<dbReference type="CDD" id="cd03449">
    <property type="entry name" value="R_hydratase"/>
    <property type="match status" value="1"/>
</dbReference>
<feature type="domain" description="MaoC-like" evidence="1">
    <location>
        <begin position="23"/>
        <end position="109"/>
    </location>
</feature>
<comment type="caution">
    <text evidence="2">The sequence shown here is derived from an EMBL/GenBank/DDBJ whole genome shotgun (WGS) entry which is preliminary data.</text>
</comment>
<dbReference type="InterPro" id="IPR029069">
    <property type="entry name" value="HotDog_dom_sf"/>
</dbReference>
<name>A0ABR1B182_POLSC</name>
<protein>
    <recommendedName>
        <fullName evidence="1">MaoC-like domain-containing protein</fullName>
    </recommendedName>
</protein>